<dbReference type="Proteomes" id="UP000018747">
    <property type="component" value="Unassembled WGS sequence"/>
</dbReference>
<proteinExistence type="predicted"/>
<protein>
    <submittedName>
        <fullName evidence="1">Uncharacterized protein</fullName>
    </submittedName>
</protein>
<comment type="caution">
    <text evidence="1">The sequence shown here is derived from an EMBL/GenBank/DDBJ whole genome shotgun (WGS) entry which is preliminary data.</text>
</comment>
<evidence type="ECO:0000313" key="2">
    <source>
        <dbReference type="Proteomes" id="UP000018747"/>
    </source>
</evidence>
<dbReference type="AlphaFoldDB" id="V6I262"/>
<reference evidence="1" key="1">
    <citation type="submission" date="2013-05" db="EMBL/GenBank/DDBJ databases">
        <authorList>
            <person name="Harkins D.M."/>
            <person name="Durkin A.S."/>
            <person name="Brinkac L.M."/>
            <person name="Haft D.H."/>
            <person name="Selengut J.D."/>
            <person name="Sanka R."/>
            <person name="DePew J."/>
            <person name="Purushe J."/>
            <person name="Hartskeerl R.A."/>
            <person name="Ahmed A."/>
            <person name="van der Linden H."/>
            <person name="Goris M.G.A."/>
            <person name="Vinetz J.M."/>
            <person name="Sutton G.G."/>
            <person name="Nierman W.C."/>
            <person name="Fouts D.E."/>
        </authorList>
    </citation>
    <scope>NUCLEOTIDE SEQUENCE [LARGE SCALE GENOMIC DNA]</scope>
    <source>
        <strain evidence="1">L 60</strain>
    </source>
</reference>
<name>V6I262_9LEPT</name>
<keyword evidence="2" id="KW-1185">Reference proteome</keyword>
<dbReference type="EMBL" id="AHMT02000006">
    <property type="protein sequence ID" value="EQA64300.1"/>
    <property type="molecule type" value="Genomic_DNA"/>
</dbReference>
<gene>
    <name evidence="1" type="ORF">LEP1GSC062_2022</name>
</gene>
<sequence length="47" mass="5257">MVHFCAELSLLIRAFVSSSACIPKSFRDWDIPRITAKEGSFSAKARI</sequence>
<evidence type="ECO:0000313" key="1">
    <source>
        <dbReference type="EMBL" id="EQA64300.1"/>
    </source>
</evidence>
<accession>V6I262</accession>
<organism evidence="1 2">
    <name type="scientific">Leptospira alexanderi serovar Manhao 3 str. L 60</name>
    <dbReference type="NCBI Taxonomy" id="1049759"/>
    <lineage>
        <taxon>Bacteria</taxon>
        <taxon>Pseudomonadati</taxon>
        <taxon>Spirochaetota</taxon>
        <taxon>Spirochaetia</taxon>
        <taxon>Leptospirales</taxon>
        <taxon>Leptospiraceae</taxon>
        <taxon>Leptospira</taxon>
    </lineage>
</organism>